<dbReference type="Proteomes" id="UP000053630">
    <property type="component" value="Unassembled WGS sequence"/>
</dbReference>
<protein>
    <submittedName>
        <fullName evidence="2">DNA/RNA polymerase</fullName>
    </submittedName>
</protein>
<dbReference type="GeneID" id="18681044"/>
<dbReference type="FunFam" id="3.30.70.270:FF:000003">
    <property type="entry name" value="Transposon Ty3-G Gag-Pol polyprotein"/>
    <property type="match status" value="1"/>
</dbReference>
<dbReference type="InterPro" id="IPR043128">
    <property type="entry name" value="Rev_trsase/Diguanyl_cyclase"/>
</dbReference>
<dbReference type="Pfam" id="PF17919">
    <property type="entry name" value="RT_RNaseH_2"/>
    <property type="match status" value="1"/>
</dbReference>
<dbReference type="Gene3D" id="3.30.70.270">
    <property type="match status" value="2"/>
</dbReference>
<dbReference type="FunFam" id="3.30.70.270:FF:000020">
    <property type="entry name" value="Transposon Tf2-6 polyprotein-like Protein"/>
    <property type="match status" value="1"/>
</dbReference>
<dbReference type="RefSeq" id="XP_007272387.1">
    <property type="nucleotide sequence ID" value="XM_007272325.1"/>
</dbReference>
<gene>
    <name evidence="2" type="ORF">FOMMEDRAFT_99976</name>
</gene>
<sequence length="238" mass="27869">MINVLAVFQRAMNQLFEELIGKGIVIYLDDIIIYAQTQKELLELTKKVLQLLRKADFYCKPEKCFFNKQELDYLGFVVNQDGLKVDPYKIKAILEWPRPLTKRDIRKILGFFNFYKKFVEDYSGTVKPLSSLLSQKRTFTWGDTQEASFKAIKEAFAKVLVLVRPNYEKQFVVETDASDFAYLAILSQEQEDKELHSIAYYSSTFSKQERNYVAPDKELYAIIKALANWRHYLEGAKH</sequence>
<dbReference type="InterPro" id="IPR041577">
    <property type="entry name" value="RT_RNaseH_2"/>
</dbReference>
<dbReference type="CDD" id="cd01647">
    <property type="entry name" value="RT_LTR"/>
    <property type="match status" value="1"/>
</dbReference>
<dbReference type="eggNOG" id="KOG0017">
    <property type="taxonomic scope" value="Eukaryota"/>
</dbReference>
<dbReference type="InterPro" id="IPR051320">
    <property type="entry name" value="Viral_Replic_Matur_Polypro"/>
</dbReference>
<dbReference type="SUPFAM" id="SSF56672">
    <property type="entry name" value="DNA/RNA polymerases"/>
    <property type="match status" value="1"/>
</dbReference>
<dbReference type="EMBL" id="JH718971">
    <property type="protein sequence ID" value="EJC97350.1"/>
    <property type="molecule type" value="Genomic_DNA"/>
</dbReference>
<dbReference type="KEGG" id="fme:FOMMEDRAFT_99976"/>
<accession>R7SG12</accession>
<name>R7SG12_FOMME</name>
<evidence type="ECO:0000313" key="3">
    <source>
        <dbReference type="Proteomes" id="UP000053630"/>
    </source>
</evidence>
<dbReference type="PANTHER" id="PTHR33064:SF37">
    <property type="entry name" value="RIBONUCLEASE H"/>
    <property type="match status" value="1"/>
</dbReference>
<dbReference type="InterPro" id="IPR000477">
    <property type="entry name" value="RT_dom"/>
</dbReference>
<dbReference type="AlphaFoldDB" id="R7SG12"/>
<evidence type="ECO:0000313" key="2">
    <source>
        <dbReference type="EMBL" id="EJC97350.1"/>
    </source>
</evidence>
<dbReference type="PANTHER" id="PTHR33064">
    <property type="entry name" value="POL PROTEIN"/>
    <property type="match status" value="1"/>
</dbReference>
<keyword evidence="3" id="KW-1185">Reference proteome</keyword>
<dbReference type="OrthoDB" id="3246250at2759"/>
<dbReference type="PROSITE" id="PS50878">
    <property type="entry name" value="RT_POL"/>
    <property type="match status" value="1"/>
</dbReference>
<organism evidence="2 3">
    <name type="scientific">Fomitiporia mediterranea (strain MF3/22)</name>
    <name type="common">Grapevine white-rot fungus</name>
    <dbReference type="NCBI Taxonomy" id="694068"/>
    <lineage>
        <taxon>Eukaryota</taxon>
        <taxon>Fungi</taxon>
        <taxon>Dikarya</taxon>
        <taxon>Basidiomycota</taxon>
        <taxon>Agaricomycotina</taxon>
        <taxon>Agaricomycetes</taxon>
        <taxon>Hymenochaetales</taxon>
        <taxon>Hymenochaetaceae</taxon>
        <taxon>Fomitiporia</taxon>
    </lineage>
</organism>
<feature type="domain" description="Reverse transcriptase" evidence="1">
    <location>
        <begin position="1"/>
        <end position="78"/>
    </location>
</feature>
<evidence type="ECO:0000259" key="1">
    <source>
        <dbReference type="PROSITE" id="PS50878"/>
    </source>
</evidence>
<proteinExistence type="predicted"/>
<reference evidence="3" key="1">
    <citation type="journal article" date="2012" name="Science">
        <title>The Paleozoic origin of enzymatic lignin decomposition reconstructed from 31 fungal genomes.</title>
        <authorList>
            <person name="Floudas D."/>
            <person name="Binder M."/>
            <person name="Riley R."/>
            <person name="Barry K."/>
            <person name="Blanchette R.A."/>
            <person name="Henrissat B."/>
            <person name="Martinez A.T."/>
            <person name="Otillar R."/>
            <person name="Spatafora J.W."/>
            <person name="Yadav J.S."/>
            <person name="Aerts A."/>
            <person name="Benoit I."/>
            <person name="Boyd A."/>
            <person name="Carlson A."/>
            <person name="Copeland A."/>
            <person name="Coutinho P.M."/>
            <person name="de Vries R.P."/>
            <person name="Ferreira P."/>
            <person name="Findley K."/>
            <person name="Foster B."/>
            <person name="Gaskell J."/>
            <person name="Glotzer D."/>
            <person name="Gorecki P."/>
            <person name="Heitman J."/>
            <person name="Hesse C."/>
            <person name="Hori C."/>
            <person name="Igarashi K."/>
            <person name="Jurgens J.A."/>
            <person name="Kallen N."/>
            <person name="Kersten P."/>
            <person name="Kohler A."/>
            <person name="Kuees U."/>
            <person name="Kumar T.K.A."/>
            <person name="Kuo A."/>
            <person name="LaButti K."/>
            <person name="Larrondo L.F."/>
            <person name="Lindquist E."/>
            <person name="Ling A."/>
            <person name="Lombard V."/>
            <person name="Lucas S."/>
            <person name="Lundell T."/>
            <person name="Martin R."/>
            <person name="McLaughlin D.J."/>
            <person name="Morgenstern I."/>
            <person name="Morin E."/>
            <person name="Murat C."/>
            <person name="Nagy L.G."/>
            <person name="Nolan M."/>
            <person name="Ohm R.A."/>
            <person name="Patyshakuliyeva A."/>
            <person name="Rokas A."/>
            <person name="Ruiz-Duenas F.J."/>
            <person name="Sabat G."/>
            <person name="Salamov A."/>
            <person name="Samejima M."/>
            <person name="Schmutz J."/>
            <person name="Slot J.C."/>
            <person name="St John F."/>
            <person name="Stenlid J."/>
            <person name="Sun H."/>
            <person name="Sun S."/>
            <person name="Syed K."/>
            <person name="Tsang A."/>
            <person name="Wiebenga A."/>
            <person name="Young D."/>
            <person name="Pisabarro A."/>
            <person name="Eastwood D.C."/>
            <person name="Martin F."/>
            <person name="Cullen D."/>
            <person name="Grigoriev I.V."/>
            <person name="Hibbett D.S."/>
        </authorList>
    </citation>
    <scope>NUCLEOTIDE SEQUENCE [LARGE SCALE GENOMIC DNA]</scope>
    <source>
        <strain evidence="3">MF3/22</strain>
    </source>
</reference>
<dbReference type="OMA" id="NCITSEP"/>
<dbReference type="InterPro" id="IPR043502">
    <property type="entry name" value="DNA/RNA_pol_sf"/>
</dbReference>
<dbReference type="Pfam" id="PF00078">
    <property type="entry name" value="RVT_1"/>
    <property type="match status" value="1"/>
</dbReference>